<dbReference type="CDD" id="cd13585">
    <property type="entry name" value="PBP2_TMBP_like"/>
    <property type="match status" value="1"/>
</dbReference>
<protein>
    <submittedName>
        <fullName evidence="5">Multiple sugar transport system substrate-binding protein</fullName>
    </submittedName>
</protein>
<keyword evidence="3 4" id="KW-0732">Signal</keyword>
<dbReference type="PROSITE" id="PS51257">
    <property type="entry name" value="PROKAR_LIPOPROTEIN"/>
    <property type="match status" value="1"/>
</dbReference>
<reference evidence="5 6" key="1">
    <citation type="submission" date="2021-03" db="EMBL/GenBank/DDBJ databases">
        <title>Sequencing the genomes of 1000 actinobacteria strains.</title>
        <authorList>
            <person name="Klenk H.-P."/>
        </authorList>
    </citation>
    <scope>NUCLEOTIDE SEQUENCE [LARGE SCALE GENOMIC DNA]</scope>
    <source>
        <strain evidence="5 6">DSM 14566</strain>
    </source>
</reference>
<comment type="caution">
    <text evidence="5">The sequence shown here is derived from an EMBL/GenBank/DDBJ whole genome shotgun (WGS) entry which is preliminary data.</text>
</comment>
<evidence type="ECO:0000313" key="5">
    <source>
        <dbReference type="EMBL" id="MBP2381425.1"/>
    </source>
</evidence>
<evidence type="ECO:0000256" key="2">
    <source>
        <dbReference type="ARBA" id="ARBA00022448"/>
    </source>
</evidence>
<dbReference type="PANTHER" id="PTHR30061:SF50">
    <property type="entry name" value="MALTOSE_MALTODEXTRIN-BINDING PERIPLASMIC PROTEIN"/>
    <property type="match status" value="1"/>
</dbReference>
<name>A0ABS4WYY8_9MICO</name>
<dbReference type="RefSeq" id="WP_245354044.1">
    <property type="nucleotide sequence ID" value="NZ_BAAAJW010000002.1"/>
</dbReference>
<dbReference type="Proteomes" id="UP001519290">
    <property type="component" value="Unassembled WGS sequence"/>
</dbReference>
<keyword evidence="6" id="KW-1185">Reference proteome</keyword>
<keyword evidence="5" id="KW-0762">Sugar transport</keyword>
<dbReference type="EMBL" id="JAGIOD010000001">
    <property type="protein sequence ID" value="MBP2381425.1"/>
    <property type="molecule type" value="Genomic_DNA"/>
</dbReference>
<dbReference type="SUPFAM" id="SSF53850">
    <property type="entry name" value="Periplasmic binding protein-like II"/>
    <property type="match status" value="1"/>
</dbReference>
<evidence type="ECO:0000256" key="3">
    <source>
        <dbReference type="ARBA" id="ARBA00022729"/>
    </source>
</evidence>
<dbReference type="Pfam" id="PF13416">
    <property type="entry name" value="SBP_bac_8"/>
    <property type="match status" value="1"/>
</dbReference>
<dbReference type="InterPro" id="IPR006311">
    <property type="entry name" value="TAT_signal"/>
</dbReference>
<evidence type="ECO:0000256" key="4">
    <source>
        <dbReference type="SAM" id="SignalP"/>
    </source>
</evidence>
<keyword evidence="2" id="KW-0813">Transport</keyword>
<proteinExistence type="inferred from homology"/>
<accession>A0ABS4WYY8</accession>
<dbReference type="InterPro" id="IPR006059">
    <property type="entry name" value="SBP"/>
</dbReference>
<dbReference type="PROSITE" id="PS51318">
    <property type="entry name" value="TAT"/>
    <property type="match status" value="1"/>
</dbReference>
<dbReference type="PANTHER" id="PTHR30061">
    <property type="entry name" value="MALTOSE-BINDING PERIPLASMIC PROTEIN"/>
    <property type="match status" value="1"/>
</dbReference>
<evidence type="ECO:0000313" key="6">
    <source>
        <dbReference type="Proteomes" id="UP001519290"/>
    </source>
</evidence>
<comment type="similarity">
    <text evidence="1">Belongs to the bacterial solute-binding protein 1 family.</text>
</comment>
<dbReference type="Gene3D" id="3.40.190.10">
    <property type="entry name" value="Periplasmic binding protein-like II"/>
    <property type="match status" value="1"/>
</dbReference>
<feature type="chain" id="PRO_5045248222" evidence="4">
    <location>
        <begin position="27"/>
        <end position="415"/>
    </location>
</feature>
<evidence type="ECO:0000256" key="1">
    <source>
        <dbReference type="ARBA" id="ARBA00008520"/>
    </source>
</evidence>
<organism evidence="5 6">
    <name type="scientific">Brachybacterium sacelli</name>
    <dbReference type="NCBI Taxonomy" id="173364"/>
    <lineage>
        <taxon>Bacteria</taxon>
        <taxon>Bacillati</taxon>
        <taxon>Actinomycetota</taxon>
        <taxon>Actinomycetes</taxon>
        <taxon>Micrococcales</taxon>
        <taxon>Dermabacteraceae</taxon>
        <taxon>Brachybacterium</taxon>
    </lineage>
</organism>
<sequence>MKSVMRRPAPSRRTVLAGLGAIGALAALTACGGSGGSDPTTTLYTWISNENDRAQWQAFIDAAKESDPEFALTLEGPSFENYWTKVKTRMSSGDAPALLTTQAARAQELDALLAPLEDLAEGAGVDLSQYNEAMIAGMTVDGSLRAIPYDAEPMVLFYNRALFEDAGVELPGTTYSMDQFLDNATSLTSGEKYGLAISAGLVHLGMSVGFANGGSPVTDGALTLTDPKIVEAMQFGFDLVVEHEVASAPAAVDSEPASQQDLMNGKVAMYVDGPWMYQAYEDALGDDLGVAIIPSETGEAKGLIQGSGFGIASNAQDQQSAFASIATITTPEVIGAVANSRGTFPSLASQEERWAEGKLEDNVAAVTRLAHDGEPLITTPTWNEVDSKFTQYATDGFQGNRTAQEILTEIQEAVG</sequence>
<feature type="signal peptide" evidence="4">
    <location>
        <begin position="1"/>
        <end position="26"/>
    </location>
</feature>
<gene>
    <name evidence="5" type="ORF">JOF43_001382</name>
</gene>